<comment type="caution">
    <text evidence="2">The sequence shown here is derived from an EMBL/GenBank/DDBJ whole genome shotgun (WGS) entry which is preliminary data.</text>
</comment>
<organism evidence="2 3">
    <name type="scientific">Roridomyces roridus</name>
    <dbReference type="NCBI Taxonomy" id="1738132"/>
    <lineage>
        <taxon>Eukaryota</taxon>
        <taxon>Fungi</taxon>
        <taxon>Dikarya</taxon>
        <taxon>Basidiomycota</taxon>
        <taxon>Agaricomycotina</taxon>
        <taxon>Agaricomycetes</taxon>
        <taxon>Agaricomycetidae</taxon>
        <taxon>Agaricales</taxon>
        <taxon>Marasmiineae</taxon>
        <taxon>Mycenaceae</taxon>
        <taxon>Roridomyces</taxon>
    </lineage>
</organism>
<protein>
    <submittedName>
        <fullName evidence="2">Uncharacterized protein</fullName>
    </submittedName>
</protein>
<gene>
    <name evidence="2" type="ORF">FB45DRAFT_449852</name>
</gene>
<keyword evidence="1" id="KW-0812">Transmembrane</keyword>
<reference evidence="2" key="1">
    <citation type="submission" date="2023-03" db="EMBL/GenBank/DDBJ databases">
        <title>Massive genome expansion in bonnet fungi (Mycena s.s.) driven by repeated elements and novel gene families across ecological guilds.</title>
        <authorList>
            <consortium name="Lawrence Berkeley National Laboratory"/>
            <person name="Harder C.B."/>
            <person name="Miyauchi S."/>
            <person name="Viragh M."/>
            <person name="Kuo A."/>
            <person name="Thoen E."/>
            <person name="Andreopoulos B."/>
            <person name="Lu D."/>
            <person name="Skrede I."/>
            <person name="Drula E."/>
            <person name="Henrissat B."/>
            <person name="Morin E."/>
            <person name="Kohler A."/>
            <person name="Barry K."/>
            <person name="LaButti K."/>
            <person name="Morin E."/>
            <person name="Salamov A."/>
            <person name="Lipzen A."/>
            <person name="Mereny Z."/>
            <person name="Hegedus B."/>
            <person name="Baldrian P."/>
            <person name="Stursova M."/>
            <person name="Weitz H."/>
            <person name="Taylor A."/>
            <person name="Grigoriev I.V."/>
            <person name="Nagy L.G."/>
            <person name="Martin F."/>
            <person name="Kauserud H."/>
        </authorList>
    </citation>
    <scope>NUCLEOTIDE SEQUENCE</scope>
    <source>
        <strain evidence="2">9284</strain>
    </source>
</reference>
<sequence>MPHFQTRSSSQDGDCPEVAGMCSGDAFILTIVLLFVVGLSLLTLTLNFRACIFSRRQARAARTQRPPAYSALDMPATSVAHRSPVLSPPLDPFCAVPLTFDRSPKDGYFTAGSIRSSTFSLASDCTSHEVIVTPPPPVYVEDRRRDISISIDYLPVIFGPMLPGVVCVLLWWWLA</sequence>
<keyword evidence="1" id="KW-0472">Membrane</keyword>
<keyword evidence="1" id="KW-1133">Transmembrane helix</keyword>
<accession>A0AAD7FSJ0</accession>
<feature type="transmembrane region" description="Helical" evidence="1">
    <location>
        <begin position="153"/>
        <end position="174"/>
    </location>
</feature>
<name>A0AAD7FSJ0_9AGAR</name>
<feature type="transmembrane region" description="Helical" evidence="1">
    <location>
        <begin position="26"/>
        <end position="48"/>
    </location>
</feature>
<proteinExistence type="predicted"/>
<dbReference type="AlphaFoldDB" id="A0AAD7FSJ0"/>
<evidence type="ECO:0000313" key="2">
    <source>
        <dbReference type="EMBL" id="KAJ7636782.1"/>
    </source>
</evidence>
<keyword evidence="3" id="KW-1185">Reference proteome</keyword>
<evidence type="ECO:0000313" key="3">
    <source>
        <dbReference type="Proteomes" id="UP001221142"/>
    </source>
</evidence>
<evidence type="ECO:0000256" key="1">
    <source>
        <dbReference type="SAM" id="Phobius"/>
    </source>
</evidence>
<dbReference type="EMBL" id="JARKIF010000006">
    <property type="protein sequence ID" value="KAJ7636782.1"/>
    <property type="molecule type" value="Genomic_DNA"/>
</dbReference>
<dbReference type="Proteomes" id="UP001221142">
    <property type="component" value="Unassembled WGS sequence"/>
</dbReference>